<dbReference type="PANTHER" id="PTHR47976:SF53">
    <property type="entry name" value="RECEPTOR-LIKE SERINE_THREONINE-PROTEIN KINASE"/>
    <property type="match status" value="1"/>
</dbReference>
<dbReference type="SUPFAM" id="SSF51110">
    <property type="entry name" value="alpha-D-mannose-specific plant lectins"/>
    <property type="match status" value="1"/>
</dbReference>
<evidence type="ECO:0000256" key="2">
    <source>
        <dbReference type="ARBA" id="ARBA00023180"/>
    </source>
</evidence>
<dbReference type="Proteomes" id="UP001371456">
    <property type="component" value="Unassembled WGS sequence"/>
</dbReference>
<dbReference type="PANTHER" id="PTHR47976">
    <property type="entry name" value="G-TYPE LECTIN S-RECEPTOR-LIKE SERINE/THREONINE-PROTEIN KINASE SD2-5"/>
    <property type="match status" value="1"/>
</dbReference>
<evidence type="ECO:0000259" key="3">
    <source>
        <dbReference type="Pfam" id="PF01453"/>
    </source>
</evidence>
<evidence type="ECO:0000313" key="5">
    <source>
        <dbReference type="Proteomes" id="UP001371456"/>
    </source>
</evidence>
<keyword evidence="1" id="KW-0732">Signal</keyword>
<name>A0AAN8THV0_SOLBU</name>
<organism evidence="4 5">
    <name type="scientific">Solanum bulbocastanum</name>
    <name type="common">Wild potato</name>
    <dbReference type="NCBI Taxonomy" id="147425"/>
    <lineage>
        <taxon>Eukaryota</taxon>
        <taxon>Viridiplantae</taxon>
        <taxon>Streptophyta</taxon>
        <taxon>Embryophyta</taxon>
        <taxon>Tracheophyta</taxon>
        <taxon>Spermatophyta</taxon>
        <taxon>Magnoliopsida</taxon>
        <taxon>eudicotyledons</taxon>
        <taxon>Gunneridae</taxon>
        <taxon>Pentapetalae</taxon>
        <taxon>asterids</taxon>
        <taxon>lamiids</taxon>
        <taxon>Solanales</taxon>
        <taxon>Solanaceae</taxon>
        <taxon>Solanoideae</taxon>
        <taxon>Solaneae</taxon>
        <taxon>Solanum</taxon>
    </lineage>
</organism>
<gene>
    <name evidence="4" type="ORF">RDI58_018697</name>
</gene>
<sequence>MGNLVLFDKRKRTIWQSFDHPTDSLLPGQNLVSGQKLIAGASATNRSQGLLALTVLNGSWAAYTDTDPPQYYYISYYLESP</sequence>
<dbReference type="EMBL" id="JBANQN010000007">
    <property type="protein sequence ID" value="KAK6785242.1"/>
    <property type="molecule type" value="Genomic_DNA"/>
</dbReference>
<dbReference type="InterPro" id="IPR051343">
    <property type="entry name" value="G-type_lectin_kinases/EP1-like"/>
</dbReference>
<reference evidence="4 5" key="1">
    <citation type="submission" date="2024-02" db="EMBL/GenBank/DDBJ databases">
        <title>de novo genome assembly of Solanum bulbocastanum strain 11H21.</title>
        <authorList>
            <person name="Hosaka A.J."/>
        </authorList>
    </citation>
    <scope>NUCLEOTIDE SEQUENCE [LARGE SCALE GENOMIC DNA]</scope>
    <source>
        <tissue evidence="4">Young leaves</tissue>
    </source>
</reference>
<accession>A0AAN8THV0</accession>
<evidence type="ECO:0000256" key="1">
    <source>
        <dbReference type="ARBA" id="ARBA00022729"/>
    </source>
</evidence>
<keyword evidence="2" id="KW-0325">Glycoprotein</keyword>
<dbReference type="InterPro" id="IPR001480">
    <property type="entry name" value="Bulb-type_lectin_dom"/>
</dbReference>
<dbReference type="AlphaFoldDB" id="A0AAN8THV0"/>
<proteinExistence type="predicted"/>
<dbReference type="InterPro" id="IPR036426">
    <property type="entry name" value="Bulb-type_lectin_dom_sf"/>
</dbReference>
<evidence type="ECO:0000313" key="4">
    <source>
        <dbReference type="EMBL" id="KAK6785242.1"/>
    </source>
</evidence>
<comment type="caution">
    <text evidence="4">The sequence shown here is derived from an EMBL/GenBank/DDBJ whole genome shotgun (WGS) entry which is preliminary data.</text>
</comment>
<protein>
    <recommendedName>
        <fullName evidence="3">Bulb-type lectin domain-containing protein</fullName>
    </recommendedName>
</protein>
<feature type="domain" description="Bulb-type lectin" evidence="3">
    <location>
        <begin position="2"/>
        <end position="34"/>
    </location>
</feature>
<keyword evidence="5" id="KW-1185">Reference proteome</keyword>
<dbReference type="Pfam" id="PF01453">
    <property type="entry name" value="B_lectin"/>
    <property type="match status" value="1"/>
</dbReference>